<organism evidence="1 2">
    <name type="scientific">Candidatus Methanomarinus sp</name>
    <dbReference type="NCBI Taxonomy" id="3386244"/>
    <lineage>
        <taxon>Archaea</taxon>
        <taxon>Methanobacteriati</taxon>
        <taxon>Methanobacteriota</taxon>
        <taxon>Stenosarchaea group</taxon>
        <taxon>Methanomicrobia</taxon>
        <taxon>Methanosarcinales</taxon>
        <taxon>ANME-2 cluster</taxon>
        <taxon>Candidatus Methanocomedenaceae</taxon>
        <taxon>Candidatus Methanomarinus</taxon>
    </lineage>
</organism>
<name>A0AC61SB18_9EURY</name>
<gene>
    <name evidence="1" type="ORF">C5S46_03720</name>
</gene>
<accession>A0AC61SB18</accession>
<sequence>MEYLEVVVEPYPYPVSYKGQYHYRSGSTKQELKGAALDKFLLQKQGKRWDGVPVPNISIKDLDNNTFELFRKKATKSGRLSEEVLGESNKILIENLRLKDGDYLKRAAILLFHPDPEKYVTGAYIKIGFFRTDDDLLYQDEIHGNLLEQVDRTLDLLLTKYMRANISYEDMTRIEKYPFPRSALREALLNAVVHKDYSNGVPIQISVYDNKVVLWNDGQLPEGWTIEKLKQKHPSNPYNPDIANAFFRAGSIEAWGRGIQKITSECQIAGLPVPEYKYDFSGFFLEFKQSNYNVPEETSVKTSVKILEAIKSNDRITIPELAETIGVTTRSIERNIQNLQQNGKLVRIGPDKGGHWKIIGG</sequence>
<dbReference type="EMBL" id="QYBA01000122">
    <property type="protein sequence ID" value="TKY91836.1"/>
    <property type="molecule type" value="Genomic_DNA"/>
</dbReference>
<reference evidence="1" key="1">
    <citation type="submission" date="2018-09" db="EMBL/GenBank/DDBJ databases">
        <title>A genomic encyclopedia of anaerobic methanotrophic archaea.</title>
        <authorList>
            <person name="Skennerton C.T."/>
            <person name="Chadwick G.L."/>
            <person name="Laso-Perez R."/>
            <person name="Leu A.O."/>
            <person name="Speth D.R."/>
            <person name="Yu H."/>
            <person name="Morgan-Lang C."/>
            <person name="Hatzenpichler R."/>
            <person name="Goudeau D."/>
            <person name="Malmstrom R."/>
            <person name="Woyke T."/>
            <person name="Hallam S."/>
            <person name="Tyson G.W."/>
            <person name="Wegener G."/>
            <person name="Boetius A."/>
            <person name="Orphan V.J."/>
        </authorList>
    </citation>
    <scope>NUCLEOTIDE SEQUENCE</scope>
    <source>
        <strain evidence="1">CONS3730D10UFb2</strain>
    </source>
</reference>
<proteinExistence type="predicted"/>
<comment type="caution">
    <text evidence="1">The sequence shown here is derived from an EMBL/GenBank/DDBJ whole genome shotgun (WGS) entry which is preliminary data.</text>
</comment>
<protein>
    <submittedName>
        <fullName evidence="1">Winged helix-turn-helix transcriptional regulator</fullName>
    </submittedName>
</protein>
<evidence type="ECO:0000313" key="1">
    <source>
        <dbReference type="EMBL" id="TKY91836.1"/>
    </source>
</evidence>
<evidence type="ECO:0000313" key="2">
    <source>
        <dbReference type="Proteomes" id="UP000315423"/>
    </source>
</evidence>
<dbReference type="Proteomes" id="UP000315423">
    <property type="component" value="Unassembled WGS sequence"/>
</dbReference>